<dbReference type="AlphaFoldDB" id="A0A833LZM8"/>
<organism evidence="1 2">
    <name type="scientific">Leptonema illini</name>
    <dbReference type="NCBI Taxonomy" id="183"/>
    <lineage>
        <taxon>Bacteria</taxon>
        <taxon>Pseudomonadati</taxon>
        <taxon>Spirochaetota</taxon>
        <taxon>Spirochaetia</taxon>
        <taxon>Leptospirales</taxon>
        <taxon>Leptospiraceae</taxon>
        <taxon>Leptonema</taxon>
    </lineage>
</organism>
<accession>A0A833LZM8</accession>
<evidence type="ECO:0000313" key="2">
    <source>
        <dbReference type="Proteomes" id="UP000460298"/>
    </source>
</evidence>
<reference evidence="1 2" key="1">
    <citation type="submission" date="2019-10" db="EMBL/GenBank/DDBJ databases">
        <title>Extracellular Electron Transfer in a Candidatus Methanoperedens spp. Enrichment Culture.</title>
        <authorList>
            <person name="Berger S."/>
            <person name="Rangel Shaw D."/>
            <person name="Berben T."/>
            <person name="In 'T Zandt M."/>
            <person name="Frank J."/>
            <person name="Reimann J."/>
            <person name="Jetten M.S.M."/>
            <person name="Welte C.U."/>
        </authorList>
    </citation>
    <scope>NUCLEOTIDE SEQUENCE [LARGE SCALE GENOMIC DNA]</scope>
    <source>
        <strain evidence="1">SB12</strain>
    </source>
</reference>
<gene>
    <name evidence="1" type="ORF">F9K24_04845</name>
</gene>
<dbReference type="EMBL" id="WBUI01000003">
    <property type="protein sequence ID" value="KAB2934357.1"/>
    <property type="molecule type" value="Genomic_DNA"/>
</dbReference>
<protein>
    <submittedName>
        <fullName evidence="1">Uncharacterized protein</fullName>
    </submittedName>
</protein>
<dbReference type="Proteomes" id="UP000460298">
    <property type="component" value="Unassembled WGS sequence"/>
</dbReference>
<evidence type="ECO:0000313" key="1">
    <source>
        <dbReference type="EMBL" id="KAB2934357.1"/>
    </source>
</evidence>
<sequence>MIFVAACYSDQPAVVAQEPKAVSCMDHGYEIANLCEDEKQYLDWARTYRPELQFSNLSNEHLVEIIRESKDVDKAAALFYHRLITDSRNRSFLNQIKKIEGSVANDGPRIGTGMMLAVAPGMFYKDNSGEVDATGASLRDIARDMGMTEGIIPTEQTGTVEQNGHIICEYVEKIQESARVSGLIIASASKGSSDVKMAIRECGYQPWFRVVRGWINMGGILNGSRLVDYIMSNPSAYWRARYYFWRKGYDWEGLRSMRHGEDAPLAGPVDIPSGMTVINIVGVPLFRHVTTRARPFYLAMVPQGPSDGIILLTEAHIPGTITYASFRNDHYFQWPVPESRIRAFLIFLIAQAR</sequence>
<proteinExistence type="predicted"/>
<comment type="caution">
    <text evidence="1">The sequence shown here is derived from an EMBL/GenBank/DDBJ whole genome shotgun (WGS) entry which is preliminary data.</text>
</comment>
<name>A0A833LZM8_9LEPT</name>